<evidence type="ECO:0000313" key="3">
    <source>
        <dbReference type="Proteomes" id="UP001458415"/>
    </source>
</evidence>
<reference evidence="2 3" key="1">
    <citation type="submission" date="2024-06" db="EMBL/GenBank/DDBJ databases">
        <title>The Natural Products Discovery Center: Release of the First 8490 Sequenced Strains for Exploring Actinobacteria Biosynthetic Diversity.</title>
        <authorList>
            <person name="Kalkreuter E."/>
            <person name="Kautsar S.A."/>
            <person name="Yang D."/>
            <person name="Bader C.D."/>
            <person name="Teijaro C.N."/>
            <person name="Fluegel L."/>
            <person name="Davis C.M."/>
            <person name="Simpson J.R."/>
            <person name="Lauterbach L."/>
            <person name="Steele A.D."/>
            <person name="Gui C."/>
            <person name="Meng S."/>
            <person name="Li G."/>
            <person name="Viehrig K."/>
            <person name="Ye F."/>
            <person name="Su P."/>
            <person name="Kiefer A.F."/>
            <person name="Nichols A."/>
            <person name="Cepeda A.J."/>
            <person name="Yan W."/>
            <person name="Fan B."/>
            <person name="Jiang Y."/>
            <person name="Adhikari A."/>
            <person name="Zheng C.-J."/>
            <person name="Schuster L."/>
            <person name="Cowan T.M."/>
            <person name="Smanski M.J."/>
            <person name="Chevrette M.G."/>
            <person name="De Carvalho L.P.S."/>
            <person name="Shen B."/>
        </authorList>
    </citation>
    <scope>NUCLEOTIDE SEQUENCE [LARGE SCALE GENOMIC DNA]</scope>
    <source>
        <strain evidence="2 3">NPDC000634</strain>
    </source>
</reference>
<keyword evidence="1" id="KW-0472">Membrane</keyword>
<feature type="transmembrane region" description="Helical" evidence="1">
    <location>
        <begin position="42"/>
        <end position="67"/>
    </location>
</feature>
<proteinExistence type="predicted"/>
<sequence length="185" mass="19482">MDPVTFSGLSRISRVHFFLAWALCALAILLVAATWLPGPNKVSSAAVGTVFVSCFPVFGFALLRAAFSEGGRTLLGRTNGGPVLRFLRSLPTGLKFSYAVVLAAVLLSVATGGAARDAAADGHGGYHSTKWDNTELRSDRIELSEDEYQKATKAEARLSASWAAFFHSVSGLLALVAVQPPAACP</sequence>
<dbReference type="EMBL" id="JBEPCU010000673">
    <property type="protein sequence ID" value="MER6981025.1"/>
    <property type="molecule type" value="Genomic_DNA"/>
</dbReference>
<feature type="transmembrane region" description="Helical" evidence="1">
    <location>
        <begin position="15"/>
        <end position="36"/>
    </location>
</feature>
<dbReference type="Proteomes" id="UP001458415">
    <property type="component" value="Unassembled WGS sequence"/>
</dbReference>
<keyword evidence="1" id="KW-0812">Transmembrane</keyword>
<name>A0ABV1W9Y9_9ACTN</name>
<organism evidence="2 3">
    <name type="scientific">Streptomyces carpinensis</name>
    <dbReference type="NCBI Taxonomy" id="66369"/>
    <lineage>
        <taxon>Bacteria</taxon>
        <taxon>Bacillati</taxon>
        <taxon>Actinomycetota</taxon>
        <taxon>Actinomycetes</taxon>
        <taxon>Kitasatosporales</taxon>
        <taxon>Streptomycetaceae</taxon>
        <taxon>Streptomyces</taxon>
    </lineage>
</organism>
<accession>A0ABV1W9Y9</accession>
<dbReference type="RefSeq" id="WP_086730994.1">
    <property type="nucleotide sequence ID" value="NZ_MUBM01000486.1"/>
</dbReference>
<keyword evidence="3" id="KW-1185">Reference proteome</keyword>
<comment type="caution">
    <text evidence="2">The sequence shown here is derived from an EMBL/GenBank/DDBJ whole genome shotgun (WGS) entry which is preliminary data.</text>
</comment>
<evidence type="ECO:0000313" key="2">
    <source>
        <dbReference type="EMBL" id="MER6981025.1"/>
    </source>
</evidence>
<protein>
    <submittedName>
        <fullName evidence="2">Uncharacterized protein</fullName>
    </submittedName>
</protein>
<feature type="transmembrane region" description="Helical" evidence="1">
    <location>
        <begin position="160"/>
        <end position="178"/>
    </location>
</feature>
<gene>
    <name evidence="2" type="ORF">ABT317_29640</name>
</gene>
<keyword evidence="1" id="KW-1133">Transmembrane helix</keyword>
<evidence type="ECO:0000256" key="1">
    <source>
        <dbReference type="SAM" id="Phobius"/>
    </source>
</evidence>